<comment type="caution">
    <text evidence="1">The sequence shown here is derived from an EMBL/GenBank/DDBJ whole genome shotgun (WGS) entry which is preliminary data.</text>
</comment>
<evidence type="ECO:0008006" key="3">
    <source>
        <dbReference type="Google" id="ProtNLM"/>
    </source>
</evidence>
<dbReference type="EMBL" id="BMLI01000004">
    <property type="protein sequence ID" value="GGN13070.1"/>
    <property type="molecule type" value="Genomic_DNA"/>
</dbReference>
<dbReference type="RefSeq" id="WP_019945349.1">
    <property type="nucleotide sequence ID" value="NZ_BMLI01000004.1"/>
</dbReference>
<reference evidence="2" key="1">
    <citation type="journal article" date="2019" name="Int. J. Syst. Evol. Microbiol.">
        <title>The Global Catalogue of Microorganisms (GCM) 10K type strain sequencing project: providing services to taxonomists for standard genome sequencing and annotation.</title>
        <authorList>
            <consortium name="The Broad Institute Genomics Platform"/>
            <consortium name="The Broad Institute Genome Sequencing Center for Infectious Disease"/>
            <person name="Wu L."/>
            <person name="Ma J."/>
        </authorList>
    </citation>
    <scope>NUCLEOTIDE SEQUENCE [LARGE SCALE GENOMIC DNA]</scope>
    <source>
        <strain evidence="2">CGMCC 1.6375</strain>
    </source>
</reference>
<name>A0ABQ2IMA3_9BACT</name>
<dbReference type="InterPro" id="IPR017853">
    <property type="entry name" value="GH"/>
</dbReference>
<accession>A0ABQ2IMA3</accession>
<gene>
    <name evidence="1" type="ORF">GCM10010967_56440</name>
</gene>
<dbReference type="Gene3D" id="3.20.20.80">
    <property type="entry name" value="Glycosidases"/>
    <property type="match status" value="1"/>
</dbReference>
<sequence>MAGFECADQLNVSGNRVDMLEMTAHLALIHDDYARISALGLQTVREGIRWSIVEPEPFRYDFSYVLEMIHAARASGVQQIWDICHFGFPGDLTPFHPQFTERFVALCKAFTTFYIRHNPGEILYVTPINEVSFLSWLGGEVGGTVPYCHHSGWQVKYALMRAYISGAVAMKEISEMVRIITTEPLVNMVPGPDPTPEEQLLADTEHEQQFQSVDMLCGRICPELGGHPGLVDILGFNYYYNNQWIVGGNAFLGWNDAVPDPRWKPLADLLEAAYRRYGKPVLLSETSHPGEDRPLWIRMIATQCAGVLTRDVPLVGICLYPVIDRPDWDNPHVWHHSGIWDTDNSGKTARIPHSESVAALLLGQQLISALLNGKI</sequence>
<dbReference type="Proteomes" id="UP000632339">
    <property type="component" value="Unassembled WGS sequence"/>
</dbReference>
<protein>
    <recommendedName>
        <fullName evidence="3">Beta-glucosidase/6-phospho-beta-glucosidase/beta-galactosidase</fullName>
    </recommendedName>
</protein>
<organism evidence="1 2">
    <name type="scientific">Dyadobacter beijingensis</name>
    <dbReference type="NCBI Taxonomy" id="365489"/>
    <lineage>
        <taxon>Bacteria</taxon>
        <taxon>Pseudomonadati</taxon>
        <taxon>Bacteroidota</taxon>
        <taxon>Cytophagia</taxon>
        <taxon>Cytophagales</taxon>
        <taxon>Spirosomataceae</taxon>
        <taxon>Dyadobacter</taxon>
    </lineage>
</organism>
<evidence type="ECO:0000313" key="1">
    <source>
        <dbReference type="EMBL" id="GGN13070.1"/>
    </source>
</evidence>
<proteinExistence type="predicted"/>
<evidence type="ECO:0000313" key="2">
    <source>
        <dbReference type="Proteomes" id="UP000632339"/>
    </source>
</evidence>
<keyword evidence="2" id="KW-1185">Reference proteome</keyword>
<dbReference type="SUPFAM" id="SSF51445">
    <property type="entry name" value="(Trans)glycosidases"/>
    <property type="match status" value="1"/>
</dbReference>